<organism evidence="11 12">
    <name type="scientific">Steinernema hermaphroditum</name>
    <dbReference type="NCBI Taxonomy" id="289476"/>
    <lineage>
        <taxon>Eukaryota</taxon>
        <taxon>Metazoa</taxon>
        <taxon>Ecdysozoa</taxon>
        <taxon>Nematoda</taxon>
        <taxon>Chromadorea</taxon>
        <taxon>Rhabditida</taxon>
        <taxon>Tylenchina</taxon>
        <taxon>Panagrolaimomorpha</taxon>
        <taxon>Strongyloidoidea</taxon>
        <taxon>Steinernematidae</taxon>
        <taxon>Steinernema</taxon>
    </lineage>
</organism>
<proteinExistence type="inferred from homology"/>
<dbReference type="Gene3D" id="1.20.1640.10">
    <property type="entry name" value="Multidrug efflux transporter AcrB transmembrane domain"/>
    <property type="match status" value="2"/>
</dbReference>
<feature type="transmembrane region" description="Helical" evidence="9">
    <location>
        <begin position="534"/>
        <end position="555"/>
    </location>
</feature>
<feature type="transmembrane region" description="Helical" evidence="9">
    <location>
        <begin position="863"/>
        <end position="886"/>
    </location>
</feature>
<dbReference type="FunFam" id="1.20.1640.10:FF:000013">
    <property type="entry name" value="PaTched Related family"/>
    <property type="match status" value="1"/>
</dbReference>
<sequence>MRIDCVERRFALLFAHYVRYVVACPYPFIVVPFLLTLVLSSGLLRHSEAFMKDELELYTPTDAKARDELRHLDDLFHINDTDPFYATRRYDIRRAGYIIVTGERDGADILNPLVMHAAMQLWTMIQSQTVEDAASKRVTYPSLCVKFPMPPELGRALGVFLAPNNMSSPDNICVSNPLVEAFKFVILSDQSVLDKSIDDIILGQISESFTIDSVGMAHLLGGVTLDSEKRIAGAKAIMLPYALRHSTKDEDELAEKWELMLANFLIDFHSPFIKTSWWTYETLASESARDREQLIRMLGPCFGVVSVYTIVMCCVISWTRSRPLLAIGGVISAAMAIVSGVGLLLLFGFKITSVAYSMPFIVFSVGVDNVFILLSAWRSTNYELTLVERMMETFGDAAVSITVTSLTDLISFGVGCMTPFPSVQMFCAYAVVAVVFTYVYQLTFFAGVMVLTCKREVENRHCLFFYKIEKNNQKIEPEGKREKRRKEAASSKYWTIDSVDQGRKKKCVDRSFEKNHYLAKFFKTTYSELLLNPFVRLAIICGFLFYFGVATYGCINIKLGLEPNDLLPDNSYGKRTLMLSEKYFSEYGSYLHVWMYNLSRVDLGHRRIWNVLEREIELYEHTEFTGYSDSWLRTFLAFVKQSGLLITQENFVYILRNVFLSQPQFAKYNRDIMFDVTGSYLDASRVPVHLRFVGANNQSRAMHLFRRLAETSDLPTGVYADFFQFAEQYNAVLPGTLSSIGIAGAAVIVVSLVLIPEPIASLWVCFSIVSINVGILGFMTFWGVSLDFISMVTIVMSIGFCVDFAAHLAYNFAKGLNLTSAERVRNALYAVGTPILQSASSTILGVSFMAFTESYVFRSFLKTIILVISLGALHGLVILPVLLTIFHCNGNEEDSKDSEQDSEEATTSSSLPPFDLDKIMHNSRLPRVGVSGERPPPYYENRHHAINTYLESVACPGPSYSKKGEKSAALMNGALSRKTAAFSRSLTNLKQDVDKAANTEYAECGNVRPLKKSDRSQSQWSFNPAEDLVYHNPVNDR</sequence>
<dbReference type="AlphaFoldDB" id="A0AA39M2Z8"/>
<evidence type="ECO:0000256" key="5">
    <source>
        <dbReference type="ARBA" id="ARBA00022989"/>
    </source>
</evidence>
<evidence type="ECO:0000313" key="11">
    <source>
        <dbReference type="EMBL" id="KAK0418715.1"/>
    </source>
</evidence>
<dbReference type="Pfam" id="PF02460">
    <property type="entry name" value="Patched"/>
    <property type="match status" value="1"/>
</dbReference>
<dbReference type="InterPro" id="IPR000731">
    <property type="entry name" value="SSD"/>
</dbReference>
<dbReference type="GO" id="GO:0030659">
    <property type="term" value="C:cytoplasmic vesicle membrane"/>
    <property type="evidence" value="ECO:0007669"/>
    <property type="project" value="TreeGrafter"/>
</dbReference>
<feature type="transmembrane region" description="Helical" evidence="9">
    <location>
        <begin position="731"/>
        <end position="755"/>
    </location>
</feature>
<keyword evidence="7" id="KW-0325">Glycoprotein</keyword>
<feature type="transmembrane region" description="Helical" evidence="9">
    <location>
        <begin position="324"/>
        <end position="347"/>
    </location>
</feature>
<feature type="transmembrane region" description="Helical" evidence="9">
    <location>
        <begin position="788"/>
        <end position="808"/>
    </location>
</feature>
<feature type="transmembrane region" description="Helical" evidence="9">
    <location>
        <begin position="761"/>
        <end position="781"/>
    </location>
</feature>
<keyword evidence="12" id="KW-1185">Reference proteome</keyword>
<dbReference type="InterPro" id="IPR051697">
    <property type="entry name" value="Patched_domain-protein"/>
</dbReference>
<feature type="transmembrane region" description="Helical" evidence="9">
    <location>
        <begin position="828"/>
        <end position="851"/>
    </location>
</feature>
<keyword evidence="5 9" id="KW-1133">Transmembrane helix</keyword>
<comment type="caution">
    <text evidence="11">The sequence shown here is derived from an EMBL/GenBank/DDBJ whole genome shotgun (WGS) entry which is preliminary data.</text>
</comment>
<dbReference type="PANTHER" id="PTHR10796">
    <property type="entry name" value="PATCHED-RELATED"/>
    <property type="match status" value="1"/>
</dbReference>
<gene>
    <name evidence="11" type="ORF">QR680_013732</name>
</gene>
<evidence type="ECO:0000259" key="10">
    <source>
        <dbReference type="PROSITE" id="PS50156"/>
    </source>
</evidence>
<dbReference type="GO" id="GO:0005886">
    <property type="term" value="C:plasma membrane"/>
    <property type="evidence" value="ECO:0007669"/>
    <property type="project" value="UniProtKB-SubCell"/>
</dbReference>
<dbReference type="SUPFAM" id="SSF82866">
    <property type="entry name" value="Multidrug efflux transporter AcrB transmembrane domain"/>
    <property type="match status" value="2"/>
</dbReference>
<dbReference type="Proteomes" id="UP001175271">
    <property type="component" value="Unassembled WGS sequence"/>
</dbReference>
<evidence type="ECO:0000256" key="6">
    <source>
        <dbReference type="ARBA" id="ARBA00023136"/>
    </source>
</evidence>
<evidence type="ECO:0000256" key="7">
    <source>
        <dbReference type="ARBA" id="ARBA00023180"/>
    </source>
</evidence>
<keyword evidence="4 9" id="KW-0812">Transmembrane</keyword>
<protein>
    <recommendedName>
        <fullName evidence="10">SSD domain-containing protein</fullName>
    </recommendedName>
</protein>
<evidence type="ECO:0000256" key="1">
    <source>
        <dbReference type="ARBA" id="ARBA00004651"/>
    </source>
</evidence>
<feature type="transmembrane region" description="Helical" evidence="9">
    <location>
        <begin position="20"/>
        <end position="44"/>
    </location>
</feature>
<feature type="domain" description="SSD" evidence="10">
    <location>
        <begin position="304"/>
        <end position="451"/>
    </location>
</feature>
<dbReference type="EMBL" id="JAUCMV010000002">
    <property type="protein sequence ID" value="KAK0418715.1"/>
    <property type="molecule type" value="Genomic_DNA"/>
</dbReference>
<feature type="compositionally biased region" description="Acidic residues" evidence="8">
    <location>
        <begin position="893"/>
        <end position="904"/>
    </location>
</feature>
<feature type="transmembrane region" description="Helical" evidence="9">
    <location>
        <begin position="297"/>
        <end position="318"/>
    </location>
</feature>
<dbReference type="GO" id="GO:0018996">
    <property type="term" value="P:molting cycle, collagen and cuticulin-based cuticle"/>
    <property type="evidence" value="ECO:0007669"/>
    <property type="project" value="TreeGrafter"/>
</dbReference>
<evidence type="ECO:0000256" key="9">
    <source>
        <dbReference type="SAM" id="Phobius"/>
    </source>
</evidence>
<dbReference type="InterPro" id="IPR003392">
    <property type="entry name" value="PTHD_SSD"/>
</dbReference>
<evidence type="ECO:0000256" key="4">
    <source>
        <dbReference type="ARBA" id="ARBA00022692"/>
    </source>
</evidence>
<reference evidence="11" key="1">
    <citation type="submission" date="2023-06" db="EMBL/GenBank/DDBJ databases">
        <title>Genomic analysis of the entomopathogenic nematode Steinernema hermaphroditum.</title>
        <authorList>
            <person name="Schwarz E.M."/>
            <person name="Heppert J.K."/>
            <person name="Baniya A."/>
            <person name="Schwartz H.T."/>
            <person name="Tan C.-H."/>
            <person name="Antoshechkin I."/>
            <person name="Sternberg P.W."/>
            <person name="Goodrich-Blair H."/>
            <person name="Dillman A.R."/>
        </authorList>
    </citation>
    <scope>NUCLEOTIDE SEQUENCE</scope>
    <source>
        <strain evidence="11">PS9179</strain>
        <tissue evidence="11">Whole animal</tissue>
    </source>
</reference>
<evidence type="ECO:0000256" key="8">
    <source>
        <dbReference type="SAM" id="MobiDB-lite"/>
    </source>
</evidence>
<feature type="transmembrane region" description="Helical" evidence="9">
    <location>
        <begin position="397"/>
        <end position="414"/>
    </location>
</feature>
<feature type="transmembrane region" description="Helical" evidence="9">
    <location>
        <begin position="354"/>
        <end position="377"/>
    </location>
</feature>
<evidence type="ECO:0000256" key="2">
    <source>
        <dbReference type="ARBA" id="ARBA00005585"/>
    </source>
</evidence>
<accession>A0AA39M2Z8</accession>
<keyword evidence="6 9" id="KW-0472">Membrane</keyword>
<comment type="subcellular location">
    <subcellularLocation>
        <location evidence="1">Cell membrane</location>
        <topology evidence="1">Multi-pass membrane protein</topology>
    </subcellularLocation>
</comment>
<dbReference type="PANTHER" id="PTHR10796:SF181">
    <property type="entry name" value="SSD DOMAIN-CONTAINING PROTEIN"/>
    <property type="match status" value="1"/>
</dbReference>
<dbReference type="GO" id="GO:0006897">
    <property type="term" value="P:endocytosis"/>
    <property type="evidence" value="ECO:0007669"/>
    <property type="project" value="TreeGrafter"/>
</dbReference>
<evidence type="ECO:0000256" key="3">
    <source>
        <dbReference type="ARBA" id="ARBA00022475"/>
    </source>
</evidence>
<feature type="region of interest" description="Disordered" evidence="8">
    <location>
        <begin position="893"/>
        <end position="917"/>
    </location>
</feature>
<name>A0AA39M2Z8_9BILA</name>
<evidence type="ECO:0000313" key="12">
    <source>
        <dbReference type="Proteomes" id="UP001175271"/>
    </source>
</evidence>
<comment type="similarity">
    <text evidence="2">Belongs to the patched family.</text>
</comment>
<keyword evidence="3" id="KW-1003">Cell membrane</keyword>
<feature type="transmembrane region" description="Helical" evidence="9">
    <location>
        <begin position="426"/>
        <end position="451"/>
    </location>
</feature>
<dbReference type="PROSITE" id="PS50156">
    <property type="entry name" value="SSD"/>
    <property type="match status" value="1"/>
</dbReference>
<feature type="region of interest" description="Disordered" evidence="8">
    <location>
        <begin position="1008"/>
        <end position="1037"/>
    </location>
</feature>